<evidence type="ECO:0000259" key="4">
    <source>
        <dbReference type="Pfam" id="PF00330"/>
    </source>
</evidence>
<sequence>MEGVSRATWMLLHIIAGSQCSSLTNQQGDKDGMQRSWCHSGGKDDVLEDGLCDLEVPPVASQNYVGLTSKDIFVEVAPDEFGLPDVDADSKLEKEHIRWLSMQFTISRPLHLESVLLVALGSSTTDLHHTCSTLEDLSLGAFSTQEEAEAYDITTIKVRGLNAFTKFDMSRYNIKSILDSSALPFGGTAKRLKETEAAASARDHTGVLSYDIGGDAHSAVSMIEAYLRANKMFVDKHELEMERVFSSYLEMDLSEVEPCVLGPKRPHDRVPLKEMKSDWHACLDNEVGFKGYAVPKEQQGKVVKFDFHGRPAEIKHGSVVLAAICSSTNTSNPSVMIGAGLVAKKAYELGLEVKPWVKTSLTPGSVVAIEYLKHSLWSTLAHTDIVAATVLSANRNFEGRVNPLTRANYLASLPLVVAYALADTVDIDFEKEPIGVGKGGKEVFLRDIWPSNQEIDEVVESSMQTHLIIQESQQFERLFQFNRKVNELTYTIASKKISFQLGLSKTDIRRGTEIQLIWGGVLGQI</sequence>
<dbReference type="Gene3D" id="3.30.499.10">
    <property type="entry name" value="Aconitase, domain 3"/>
    <property type="match status" value="2"/>
</dbReference>
<dbReference type="AlphaFoldDB" id="A0A1D6LF97"/>
<dbReference type="SUPFAM" id="SSF53732">
    <property type="entry name" value="Aconitase iron-sulfur domain"/>
    <property type="match status" value="1"/>
</dbReference>
<dbReference type="STRING" id="4577.A0A1D6LF97"/>
<dbReference type="EMBL" id="CM000782">
    <property type="protein sequence ID" value="AQK78619.1"/>
    <property type="molecule type" value="Genomic_DNA"/>
</dbReference>
<keyword evidence="3" id="KW-0411">Iron-sulfur</keyword>
<dbReference type="InParanoid" id="A0A1D6LF97"/>
<feature type="domain" description="Aconitase/3-isopropylmalate dehydratase large subunit alpha/beta/alpha" evidence="4">
    <location>
        <begin position="388"/>
        <end position="422"/>
    </location>
</feature>
<dbReference type="InterPro" id="IPR036008">
    <property type="entry name" value="Aconitase_4Fe-4S_dom"/>
</dbReference>
<evidence type="ECO:0000256" key="1">
    <source>
        <dbReference type="ARBA" id="ARBA00022723"/>
    </source>
</evidence>
<dbReference type="ExpressionAtlas" id="A0A1D6LF97">
    <property type="expression patterns" value="baseline"/>
</dbReference>
<proteinExistence type="predicted"/>
<evidence type="ECO:0000313" key="5">
    <source>
        <dbReference type="EMBL" id="AQK78619.1"/>
    </source>
</evidence>
<dbReference type="InterPro" id="IPR001030">
    <property type="entry name" value="Acoase/IPM_deHydtase_lsu_aba"/>
</dbReference>
<evidence type="ECO:0000256" key="2">
    <source>
        <dbReference type="ARBA" id="ARBA00023004"/>
    </source>
</evidence>
<dbReference type="GO" id="GO:0046872">
    <property type="term" value="F:metal ion binding"/>
    <property type="evidence" value="ECO:0007669"/>
    <property type="project" value="UniProtKB-KW"/>
</dbReference>
<dbReference type="eggNOG" id="KOG0452">
    <property type="taxonomic scope" value="Eukaryota"/>
</dbReference>
<reference evidence="5" key="1">
    <citation type="submission" date="2015-12" db="EMBL/GenBank/DDBJ databases">
        <title>Update maize B73 reference genome by single molecule sequencing technologies.</title>
        <authorList>
            <consortium name="Maize Genome Sequencing Project"/>
            <person name="Ware D."/>
        </authorList>
    </citation>
    <scope>NUCLEOTIDE SEQUENCE</scope>
    <source>
        <tissue evidence="5">Seedling</tissue>
    </source>
</reference>
<dbReference type="PANTHER" id="PTHR11670">
    <property type="entry name" value="ACONITASE/IRON-RESPONSIVE ELEMENT FAMILY MEMBER"/>
    <property type="match status" value="1"/>
</dbReference>
<dbReference type="GO" id="GO:0051536">
    <property type="term" value="F:iron-sulfur cluster binding"/>
    <property type="evidence" value="ECO:0007669"/>
    <property type="project" value="UniProtKB-KW"/>
</dbReference>
<gene>
    <name evidence="5" type="ORF">ZEAMMB73_Zm00001d035277</name>
</gene>
<dbReference type="InterPro" id="IPR006249">
    <property type="entry name" value="Aconitase/IRP2"/>
</dbReference>
<dbReference type="InterPro" id="IPR015931">
    <property type="entry name" value="Acnase/IPM_dHydase_lsu_aba_1/3"/>
</dbReference>
<feature type="domain" description="Aconitase/3-isopropylmalate dehydratase large subunit alpha/beta/alpha" evidence="4">
    <location>
        <begin position="217"/>
        <end position="374"/>
    </location>
</feature>
<keyword evidence="1" id="KW-0479">Metal-binding</keyword>
<keyword evidence="2" id="KW-0408">Iron</keyword>
<evidence type="ECO:0000256" key="3">
    <source>
        <dbReference type="ARBA" id="ARBA00023014"/>
    </source>
</evidence>
<dbReference type="PaxDb" id="4577-GRMZM2G467943_P01"/>
<dbReference type="Pfam" id="PF00330">
    <property type="entry name" value="Aconitase"/>
    <property type="match status" value="2"/>
</dbReference>
<organism evidence="5">
    <name type="scientific">Zea mays</name>
    <name type="common">Maize</name>
    <dbReference type="NCBI Taxonomy" id="4577"/>
    <lineage>
        <taxon>Eukaryota</taxon>
        <taxon>Viridiplantae</taxon>
        <taxon>Streptophyta</taxon>
        <taxon>Embryophyta</taxon>
        <taxon>Tracheophyta</taxon>
        <taxon>Spermatophyta</taxon>
        <taxon>Magnoliopsida</taxon>
        <taxon>Liliopsida</taxon>
        <taxon>Poales</taxon>
        <taxon>Poaceae</taxon>
        <taxon>PACMAD clade</taxon>
        <taxon>Panicoideae</taxon>
        <taxon>Andropogonodae</taxon>
        <taxon>Andropogoneae</taxon>
        <taxon>Tripsacinae</taxon>
        <taxon>Zea</taxon>
    </lineage>
</organism>
<protein>
    <submittedName>
        <fullName evidence="5">Putative AP2/EREBP transcription factor superfamily protein</fullName>
    </submittedName>
</protein>
<dbReference type="SMR" id="A0A1D6LF97"/>
<name>A0A1D6LF97_MAIZE</name>
<accession>A0A1D6LF97</accession>